<keyword evidence="2 8" id="KW-0645">Protease</keyword>
<keyword evidence="3 10" id="KW-0732">Signal</keyword>
<evidence type="ECO:0000256" key="3">
    <source>
        <dbReference type="ARBA" id="ARBA00022729"/>
    </source>
</evidence>
<accession>A0A1I0H3I5</accession>
<dbReference type="PRINTS" id="PR00723">
    <property type="entry name" value="SUBTILISIN"/>
</dbReference>
<dbReference type="InterPro" id="IPR046450">
    <property type="entry name" value="PA_dom_sf"/>
</dbReference>
<dbReference type="InterPro" id="IPR000209">
    <property type="entry name" value="Peptidase_S8/S53_dom"/>
</dbReference>
<protein>
    <submittedName>
        <fullName evidence="13">Conserved repeat domain-containing protein</fullName>
    </submittedName>
</protein>
<feature type="chain" id="PRO_5011789683" evidence="10">
    <location>
        <begin position="26"/>
        <end position="1692"/>
    </location>
</feature>
<feature type="active site" description="Charge relay system" evidence="7 8">
    <location>
        <position position="251"/>
    </location>
</feature>
<keyword evidence="4 8" id="KW-0378">Hydrolase</keyword>
<dbReference type="InterPro" id="IPR034197">
    <property type="entry name" value="Peptidases_S8_3"/>
</dbReference>
<feature type="active site" description="Charge relay system" evidence="7 8">
    <location>
        <position position="344"/>
    </location>
</feature>
<dbReference type="InterPro" id="IPR023828">
    <property type="entry name" value="Peptidase_S8_Ser-AS"/>
</dbReference>
<keyword evidence="5 8" id="KW-0720">Serine protease</keyword>
<dbReference type="Gene3D" id="2.60.120.380">
    <property type="match status" value="1"/>
</dbReference>
<evidence type="ECO:0000256" key="1">
    <source>
        <dbReference type="ARBA" id="ARBA00022525"/>
    </source>
</evidence>
<dbReference type="EMBL" id="FOHK01000014">
    <property type="protein sequence ID" value="SET78165.1"/>
    <property type="molecule type" value="Genomic_DNA"/>
</dbReference>
<evidence type="ECO:0000313" key="14">
    <source>
        <dbReference type="Proteomes" id="UP000199308"/>
    </source>
</evidence>
<dbReference type="InterPro" id="IPR036852">
    <property type="entry name" value="Peptidase_S8/S53_dom_sf"/>
</dbReference>
<evidence type="ECO:0000256" key="4">
    <source>
        <dbReference type="ARBA" id="ARBA00022801"/>
    </source>
</evidence>
<dbReference type="InterPro" id="IPR015500">
    <property type="entry name" value="Peptidase_S8_subtilisin-rel"/>
</dbReference>
<dbReference type="Pfam" id="PF02225">
    <property type="entry name" value="PA"/>
    <property type="match status" value="1"/>
</dbReference>
<gene>
    <name evidence="13" type="ORF">SAMN05660429_02669</name>
</gene>
<keyword evidence="1" id="KW-0964">Secreted</keyword>
<feature type="active site" description="Charge relay system" evidence="7 8">
    <location>
        <position position="699"/>
    </location>
</feature>
<sequence length="1692" mass="183472">MKLKSLTIATLSAIYAAGAAASANAMDNEGGWKNIQITPEQLSQRQENVRNKRGQYEHLSPRSRFGATNRIMQRKSAEDKFKLEPDVVGEHVYIIQLKDQPVATYQGGIKGLPATAISGPQSWNGATTRAAKPSKLFSQHATVNANVDAYRHHLVNQQNAFASEAQSMGVPLNIGQHFTVTLNAITATLTQEQAQQLARSNNVVSIQRSILHKLDSDVGPQAIAADSIWSGEGSHDGMPYKGEGQIVGVIDTGINTDHVSFADIGDDGYDHTNPLGSGNYLGECQLEEFQERCNDKLIGVYTWDKITEMYSSIYYQPGYPENPPQWEWDFVQVRPNFGEDYNGHGSHTAGTAAGNVVMEAPLQLPSYDFDPEVVGNSGDGRDTGLTRKVSGVAPHANVVMYQACYGGDGGASPYWGCPTEATLASIEQAVLDGVDVINYSISGWGFPWDDVIEQAFYSAFAAGINVAASAGNGGFGSPANHNSPWLLSVAATHHGRTFNVDPNMVSGFAGGDTQPMDIEGAGISEEFTGYVVSGEAFGDRTCDTGFAENTFTADQIVMCERSDQARVDKVENAKAAGAGAVIIYNRDSWGTYGSLVQDKFSLPSVHISRNDGETLLNWLSTGTGHMATIEGSEAYAAMDESMANRIAAFTSAAENPTFDGTLTPSIAAPGVDVIAAWADDLPFSAAPNAMDWSAISGTSMSSPHIAGAMALVRQAHPDWSVAQVQSALQMTAINNLDDGSGDDPFFRGGSGLANVAAAINTGLLMDETAENMAMANPQNGGNPTTLNLPALVDTACQTRCSWIRTVTATKDGTWSVTAGPNHDPVSINIEAHPAQFSLKAGDSQAVIVTAEILDASARTSNTEDPYLFGDVMLTAEEADIPDVHWPVKMRFSRNELPNLLRIEAHANKGKYTLRNVPAEKVKDFSAQAFVAKSPEINVIALEQDDDYTSPFWDEDMNGTQTFWIDVPMGAKRVYAETLARVATTAETQWLAGDADILVGIDANNDGEINFQDETICWSYSEAEKDFCSVNDPAPGKYWIVYHAYKGSFDPGVIDTYKFAHGYVSDDIATDIVVSTPTSVDASTQSVDVEIEWNIDDLMHGDALFTAIQLGTSDMDAGNLGLIPVNIYRGDDNVSMKMSQSQVKPGDTVQVEMTVLANMSGADRNVDLTTTLPNGLTLVEDSVRIDNHKYADNTVTVDGQMLTIAAMQHDTSALNRYYNITTNADDEMCRMPWSADGGYLDLFSEYGFQPSFGGTWEQSVRFDFRDFFQAEETSFALYENRDEVYGSVNISPQGYLQFDEMPKFFSDHYPLTPETIYFGGNPDTMVAPFFRGGAFDGALGTPYHLAPFWDPSAESTGITVAYNDEPKAILVEWDNATTETYVWTPEGGETTSWGDSYDFQAYVSLGYNYGDNQHEIVMAYDNITFVDEMNMPIQPWFMGPHDASIGLYGFHGPRAPFAPVYGALADSFHFGDVRDVLSDGLVVCYDYVGPESSKFVVSFDVFVTNEATGNDLMIMTEAKVAGLDNNTIMSKLASPSNITLVAIDDQMVEENETLAGIEVMYHDTDHVSNVITVSGDNVTATVNGHESGSTFDLTPDENFYGDTEITVTVADANFPNDAQKVTFTLSVMSDGIEYGCTDSGATNYDANANTDDGSCQYPAPAPTPEVEEPQSNSSGTMYWIFLTLLCLLQRRRR</sequence>
<dbReference type="PROSITE" id="PS51892">
    <property type="entry name" value="SUBTILASE"/>
    <property type="match status" value="1"/>
</dbReference>
<keyword evidence="6" id="KW-0325">Glycoprotein</keyword>
<comment type="similarity">
    <text evidence="8 9">Belongs to the peptidase S8 family.</text>
</comment>
<dbReference type="InterPro" id="IPR045051">
    <property type="entry name" value="SBT"/>
</dbReference>
<name>A0A1I0H3I5_THASX</name>
<dbReference type="PANTHER" id="PTHR10795">
    <property type="entry name" value="PROPROTEIN CONVERTASE SUBTILISIN/KEXIN"/>
    <property type="match status" value="1"/>
</dbReference>
<dbReference type="Pfam" id="PF00082">
    <property type="entry name" value="Peptidase_S8"/>
    <property type="match status" value="1"/>
</dbReference>
<feature type="signal peptide" evidence="10">
    <location>
        <begin position="1"/>
        <end position="25"/>
    </location>
</feature>
<dbReference type="Gene3D" id="3.50.30.30">
    <property type="match status" value="1"/>
</dbReference>
<organism evidence="13 14">
    <name type="scientific">Thalassotalea agarivorans</name>
    <name type="common">Thalassomonas agarivorans</name>
    <dbReference type="NCBI Taxonomy" id="349064"/>
    <lineage>
        <taxon>Bacteria</taxon>
        <taxon>Pseudomonadati</taxon>
        <taxon>Pseudomonadota</taxon>
        <taxon>Gammaproteobacteria</taxon>
        <taxon>Alteromonadales</taxon>
        <taxon>Colwelliaceae</taxon>
        <taxon>Thalassotalea</taxon>
    </lineage>
</organism>
<feature type="domain" description="PA" evidence="12">
    <location>
        <begin position="538"/>
        <end position="615"/>
    </location>
</feature>
<evidence type="ECO:0000259" key="11">
    <source>
        <dbReference type="Pfam" id="PF00082"/>
    </source>
</evidence>
<dbReference type="STRING" id="349064.SAMN05660429_02669"/>
<dbReference type="SUPFAM" id="SSF52025">
    <property type="entry name" value="PA domain"/>
    <property type="match status" value="1"/>
</dbReference>
<dbReference type="CDD" id="cd02120">
    <property type="entry name" value="PA_subtilisin_like"/>
    <property type="match status" value="1"/>
</dbReference>
<evidence type="ECO:0000256" key="8">
    <source>
        <dbReference type="PROSITE-ProRule" id="PRU01240"/>
    </source>
</evidence>
<evidence type="ECO:0000313" key="13">
    <source>
        <dbReference type="EMBL" id="SET78165.1"/>
    </source>
</evidence>
<reference evidence="13 14" key="1">
    <citation type="submission" date="2016-10" db="EMBL/GenBank/DDBJ databases">
        <authorList>
            <person name="de Groot N.N."/>
        </authorList>
    </citation>
    <scope>NUCLEOTIDE SEQUENCE [LARGE SCALE GENOMIC DNA]</scope>
    <source>
        <strain evidence="13 14">DSM 19706</strain>
    </source>
</reference>
<evidence type="ECO:0000259" key="12">
    <source>
        <dbReference type="Pfam" id="PF02225"/>
    </source>
</evidence>
<evidence type="ECO:0000256" key="10">
    <source>
        <dbReference type="SAM" id="SignalP"/>
    </source>
</evidence>
<keyword evidence="14" id="KW-1185">Reference proteome</keyword>
<evidence type="ECO:0000256" key="7">
    <source>
        <dbReference type="PIRSR" id="PIRSR615500-1"/>
    </source>
</evidence>
<dbReference type="GO" id="GO:0006508">
    <property type="term" value="P:proteolysis"/>
    <property type="evidence" value="ECO:0007669"/>
    <property type="project" value="UniProtKB-KW"/>
</dbReference>
<dbReference type="PROSITE" id="PS00136">
    <property type="entry name" value="SUBTILASE_ASP"/>
    <property type="match status" value="1"/>
</dbReference>
<dbReference type="SUPFAM" id="SSF52743">
    <property type="entry name" value="Subtilisin-like"/>
    <property type="match status" value="1"/>
</dbReference>
<dbReference type="GO" id="GO:0004252">
    <property type="term" value="F:serine-type endopeptidase activity"/>
    <property type="evidence" value="ECO:0007669"/>
    <property type="project" value="UniProtKB-UniRule"/>
</dbReference>
<proteinExistence type="inferred from homology"/>
<dbReference type="InterPro" id="IPR003137">
    <property type="entry name" value="PA_domain"/>
</dbReference>
<evidence type="ECO:0000256" key="5">
    <source>
        <dbReference type="ARBA" id="ARBA00022825"/>
    </source>
</evidence>
<dbReference type="CDD" id="cd04852">
    <property type="entry name" value="Peptidases_S8_3"/>
    <property type="match status" value="1"/>
</dbReference>
<dbReference type="OrthoDB" id="614750at2"/>
<dbReference type="InterPro" id="IPR023827">
    <property type="entry name" value="Peptidase_S8_Asp-AS"/>
</dbReference>
<dbReference type="Gene3D" id="3.40.50.200">
    <property type="entry name" value="Peptidase S8/S53 domain"/>
    <property type="match status" value="1"/>
</dbReference>
<dbReference type="PROSITE" id="PS00138">
    <property type="entry name" value="SUBTILASE_SER"/>
    <property type="match status" value="1"/>
</dbReference>
<evidence type="ECO:0000256" key="2">
    <source>
        <dbReference type="ARBA" id="ARBA00022670"/>
    </source>
</evidence>
<dbReference type="RefSeq" id="WP_093331473.1">
    <property type="nucleotide sequence ID" value="NZ_AP027363.1"/>
</dbReference>
<feature type="domain" description="Peptidase S8/S53" evidence="11">
    <location>
        <begin position="242"/>
        <end position="737"/>
    </location>
</feature>
<evidence type="ECO:0000256" key="6">
    <source>
        <dbReference type="ARBA" id="ARBA00023180"/>
    </source>
</evidence>
<evidence type="ECO:0000256" key="9">
    <source>
        <dbReference type="RuleBase" id="RU003355"/>
    </source>
</evidence>
<dbReference type="Proteomes" id="UP000199308">
    <property type="component" value="Unassembled WGS sequence"/>
</dbReference>